<sequence length="412" mass="42846">MPARPLTTAIAIAALLGGAAALAQIEGGRGIAPIDSGGSYEVAGVTVDVAGKTADAARFAGWRLAQRRAWVQLSRRLGGGGELVSDGTLDQMVSGIVVEKEQIGPTRYIARLGVLFNRARAGGLLGIAAYADRSRPMLVVPLQVSGGVETVFERRNPWQEAWARFRTGNSAVDYIRPSGSGADSLLLNAGQIGRPGRGWWRTVIDQYGASDVLIPVVRLYRTYPGGPIVGVFEARHGPDNRYLGSATLRVGSAAGLPQLLDAGVKRLDDMFQRALRGGMLGFDPSLAPLPDPTPAATDDIEGGDTIAEIVGDSATAGSVVTVQFDTPTASAVANTESALRSIPGVRRAITTSLALGGLSLMTVTLDGDPEAFKAALTARGYQVLGSGQTLRIRRSAITPPTAAPATEEVPAG</sequence>
<dbReference type="AlphaFoldDB" id="A0A840FEM2"/>
<feature type="chain" id="PRO_5032707508" description="Heavy-metal-associated domain-containing protein" evidence="1">
    <location>
        <begin position="24"/>
        <end position="412"/>
    </location>
</feature>
<name>A0A840FEM2_9SPHN</name>
<comment type="caution">
    <text evidence="2">The sequence shown here is derived from an EMBL/GenBank/DDBJ whole genome shotgun (WGS) entry which is preliminary data.</text>
</comment>
<proteinExistence type="predicted"/>
<protein>
    <recommendedName>
        <fullName evidence="4">Heavy-metal-associated domain-containing protein</fullName>
    </recommendedName>
</protein>
<dbReference type="EMBL" id="JACIEV010000005">
    <property type="protein sequence ID" value="MBB4154067.1"/>
    <property type="molecule type" value="Genomic_DNA"/>
</dbReference>
<feature type="signal peptide" evidence="1">
    <location>
        <begin position="1"/>
        <end position="23"/>
    </location>
</feature>
<organism evidence="2 3">
    <name type="scientific">Sphingomonas jinjuensis</name>
    <dbReference type="NCBI Taxonomy" id="535907"/>
    <lineage>
        <taxon>Bacteria</taxon>
        <taxon>Pseudomonadati</taxon>
        <taxon>Pseudomonadota</taxon>
        <taxon>Alphaproteobacteria</taxon>
        <taxon>Sphingomonadales</taxon>
        <taxon>Sphingomonadaceae</taxon>
        <taxon>Sphingomonas</taxon>
    </lineage>
</organism>
<keyword evidence="3" id="KW-1185">Reference proteome</keyword>
<reference evidence="2 3" key="1">
    <citation type="submission" date="2020-08" db="EMBL/GenBank/DDBJ databases">
        <title>Genomic Encyclopedia of Type Strains, Phase IV (KMG-IV): sequencing the most valuable type-strain genomes for metagenomic binning, comparative biology and taxonomic classification.</title>
        <authorList>
            <person name="Goeker M."/>
        </authorList>
    </citation>
    <scope>NUCLEOTIDE SEQUENCE [LARGE SCALE GENOMIC DNA]</scope>
    <source>
        <strain evidence="2 3">YC6723</strain>
    </source>
</reference>
<evidence type="ECO:0000313" key="2">
    <source>
        <dbReference type="EMBL" id="MBB4154067.1"/>
    </source>
</evidence>
<evidence type="ECO:0000313" key="3">
    <source>
        <dbReference type="Proteomes" id="UP000529795"/>
    </source>
</evidence>
<accession>A0A840FEM2</accession>
<dbReference type="Proteomes" id="UP000529795">
    <property type="component" value="Unassembled WGS sequence"/>
</dbReference>
<evidence type="ECO:0000256" key="1">
    <source>
        <dbReference type="SAM" id="SignalP"/>
    </source>
</evidence>
<evidence type="ECO:0008006" key="4">
    <source>
        <dbReference type="Google" id="ProtNLM"/>
    </source>
</evidence>
<dbReference type="RefSeq" id="WP_183984258.1">
    <property type="nucleotide sequence ID" value="NZ_JACIEV010000005.1"/>
</dbReference>
<keyword evidence="1" id="KW-0732">Signal</keyword>
<gene>
    <name evidence="2" type="ORF">GGQ80_001977</name>
</gene>